<keyword evidence="3" id="KW-1185">Reference proteome</keyword>
<dbReference type="EMBL" id="STGX01000025">
    <property type="protein sequence ID" value="THV21768.1"/>
    <property type="molecule type" value="Genomic_DNA"/>
</dbReference>
<dbReference type="RefSeq" id="WP_136532331.1">
    <property type="nucleotide sequence ID" value="NZ_STGX01000025.1"/>
</dbReference>
<feature type="transmembrane region" description="Helical" evidence="1">
    <location>
        <begin position="48"/>
        <end position="71"/>
    </location>
</feature>
<organism evidence="2 3">
    <name type="scientific">Glycomyces paridis</name>
    <dbReference type="NCBI Taxonomy" id="2126555"/>
    <lineage>
        <taxon>Bacteria</taxon>
        <taxon>Bacillati</taxon>
        <taxon>Actinomycetota</taxon>
        <taxon>Actinomycetes</taxon>
        <taxon>Glycomycetales</taxon>
        <taxon>Glycomycetaceae</taxon>
        <taxon>Glycomyces</taxon>
    </lineage>
</organism>
<protein>
    <submittedName>
        <fullName evidence="2">Uncharacterized protein</fullName>
    </submittedName>
</protein>
<evidence type="ECO:0000256" key="1">
    <source>
        <dbReference type="SAM" id="Phobius"/>
    </source>
</evidence>
<keyword evidence="1" id="KW-0472">Membrane</keyword>
<proteinExistence type="predicted"/>
<reference evidence="2 3" key="1">
    <citation type="journal article" date="2018" name="Int. J. Syst. Evol. Microbiol.">
        <title>Glycomyces paridis sp. nov., isolated from the medicinal plant Paris polyphylla.</title>
        <authorList>
            <person name="Fang X.M."/>
            <person name="Bai J.L."/>
            <person name="Su J."/>
            <person name="Zhao L.L."/>
            <person name="Liu H.Y."/>
            <person name="Ma B.P."/>
            <person name="Zhang Y.Q."/>
            <person name="Yu L.Y."/>
        </authorList>
    </citation>
    <scope>NUCLEOTIDE SEQUENCE [LARGE SCALE GENOMIC DNA]</scope>
    <source>
        <strain evidence="2 3">CPCC 204357</strain>
    </source>
</reference>
<name>A0A4S8NWE2_9ACTN</name>
<accession>A0A4S8NWE2</accession>
<evidence type="ECO:0000313" key="2">
    <source>
        <dbReference type="EMBL" id="THV21768.1"/>
    </source>
</evidence>
<dbReference type="OrthoDB" id="5196115at2"/>
<dbReference type="Proteomes" id="UP000305792">
    <property type="component" value="Unassembled WGS sequence"/>
</dbReference>
<keyword evidence="1" id="KW-1133">Transmembrane helix</keyword>
<evidence type="ECO:0000313" key="3">
    <source>
        <dbReference type="Proteomes" id="UP000305792"/>
    </source>
</evidence>
<feature type="transmembrane region" description="Helical" evidence="1">
    <location>
        <begin position="21"/>
        <end position="42"/>
    </location>
</feature>
<comment type="caution">
    <text evidence="2">The sequence shown here is derived from an EMBL/GenBank/DDBJ whole genome shotgun (WGS) entry which is preliminary data.</text>
</comment>
<gene>
    <name evidence="2" type="ORF">E9998_24265</name>
</gene>
<sequence length="76" mass="7903">MNDQYRISAPRQAPPAAGDHYKLTSSALWIGLVGGAAFNVGLQAVGLWLLAIPFGAMAAVSGIALIVRALVSGKRR</sequence>
<dbReference type="AlphaFoldDB" id="A0A4S8NWE2"/>
<keyword evidence="1" id="KW-0812">Transmembrane</keyword>